<dbReference type="NCBIfam" id="TIGR01484">
    <property type="entry name" value="HAD-SF-IIB"/>
    <property type="match status" value="1"/>
</dbReference>
<dbReference type="KEGG" id="mpro:BJP34_06640"/>
<gene>
    <name evidence="1" type="ORF">BJP34_06640</name>
</gene>
<dbReference type="Proteomes" id="UP000177870">
    <property type="component" value="Chromosome"/>
</dbReference>
<protein>
    <submittedName>
        <fullName evidence="1">HAD family hydrolase</fullName>
    </submittedName>
</protein>
<dbReference type="PANTHER" id="PTHR10000">
    <property type="entry name" value="PHOSPHOSERINE PHOSPHATASE"/>
    <property type="match status" value="1"/>
</dbReference>
<dbReference type="PANTHER" id="PTHR10000:SF8">
    <property type="entry name" value="HAD SUPERFAMILY HYDROLASE-LIKE, TYPE 3"/>
    <property type="match status" value="1"/>
</dbReference>
<dbReference type="GO" id="GO:0005829">
    <property type="term" value="C:cytosol"/>
    <property type="evidence" value="ECO:0007669"/>
    <property type="project" value="TreeGrafter"/>
</dbReference>
<dbReference type="Gene3D" id="3.40.50.1000">
    <property type="entry name" value="HAD superfamily/HAD-like"/>
    <property type="match status" value="1"/>
</dbReference>
<dbReference type="EMBL" id="CP017599">
    <property type="protein sequence ID" value="AOW99170.1"/>
    <property type="molecule type" value="Genomic_DNA"/>
</dbReference>
<dbReference type="RefSeq" id="WP_070391662.1">
    <property type="nucleotide sequence ID" value="NZ_CP017599.1"/>
</dbReference>
<name>A0A1D8TNE5_9CYAN</name>
<proteinExistence type="predicted"/>
<dbReference type="GO" id="GO:0000287">
    <property type="term" value="F:magnesium ion binding"/>
    <property type="evidence" value="ECO:0007669"/>
    <property type="project" value="TreeGrafter"/>
</dbReference>
<sequence length="261" mass="29057">MSLAPLSEAFENNRFESISLIATDIDGTLTLSGKFTSSLFHAIEELTKTGIQVLLITGRSAGWVNGLKTYLPVMGAIAENGGIYFPKDSEIPETLTPIEDLIQHRQSLNHTFQLLKAQFPQLQESVDNRFRLTDWTFDVKGLAFVQLQTLAELCQQQGWGFTYSTVQCHIKPIEQDKGTGLLQVLTRHFPQLKPEEIMTVGDSPNDESMFDTSKFPLSVGVANVLDYTSYLTHKPAYVTSAKESEGFCELAQLLLLKTFTG</sequence>
<accession>A0A1D8TNE5</accession>
<dbReference type="Pfam" id="PF08282">
    <property type="entry name" value="Hydrolase_3"/>
    <property type="match status" value="2"/>
</dbReference>
<reference evidence="2" key="1">
    <citation type="submission" date="2016-10" db="EMBL/GenBank/DDBJ databases">
        <title>Comparative genomics uncovers the prolific and rare metabolic potential of the cyanobacterial genus Moorea.</title>
        <authorList>
            <person name="Leao T."/>
            <person name="Castelao G."/>
            <person name="Korobeynikov A."/>
            <person name="Monroe E.A."/>
            <person name="Podell S."/>
            <person name="Glukhov E."/>
            <person name="Allen E."/>
            <person name="Gerwick W.H."/>
            <person name="Gerwick L."/>
        </authorList>
    </citation>
    <scope>NUCLEOTIDE SEQUENCE [LARGE SCALE GENOMIC DNA]</scope>
    <source>
        <strain evidence="2">PAL-8-15-08-1</strain>
    </source>
</reference>
<evidence type="ECO:0000313" key="2">
    <source>
        <dbReference type="Proteomes" id="UP000177870"/>
    </source>
</evidence>
<dbReference type="AlphaFoldDB" id="A0A1D8TNE5"/>
<dbReference type="InterPro" id="IPR006379">
    <property type="entry name" value="HAD-SF_hydro_IIB"/>
</dbReference>
<dbReference type="Gene3D" id="3.90.1070.10">
    <property type="match status" value="1"/>
</dbReference>
<dbReference type="InterPro" id="IPR036412">
    <property type="entry name" value="HAD-like_sf"/>
</dbReference>
<keyword evidence="1" id="KW-0378">Hydrolase</keyword>
<dbReference type="STRING" id="1458985.BJP34_06640"/>
<dbReference type="OrthoDB" id="9814970at2"/>
<organism evidence="1 2">
    <name type="scientific">Moorena producens PAL-8-15-08-1</name>
    <dbReference type="NCBI Taxonomy" id="1458985"/>
    <lineage>
        <taxon>Bacteria</taxon>
        <taxon>Bacillati</taxon>
        <taxon>Cyanobacteriota</taxon>
        <taxon>Cyanophyceae</taxon>
        <taxon>Coleofasciculales</taxon>
        <taxon>Coleofasciculaceae</taxon>
        <taxon>Moorena</taxon>
    </lineage>
</organism>
<dbReference type="SUPFAM" id="SSF56784">
    <property type="entry name" value="HAD-like"/>
    <property type="match status" value="1"/>
</dbReference>
<dbReference type="InterPro" id="IPR023214">
    <property type="entry name" value="HAD_sf"/>
</dbReference>
<evidence type="ECO:0000313" key="1">
    <source>
        <dbReference type="EMBL" id="AOW99170.1"/>
    </source>
</evidence>
<dbReference type="GO" id="GO:0016791">
    <property type="term" value="F:phosphatase activity"/>
    <property type="evidence" value="ECO:0007669"/>
    <property type="project" value="UniProtKB-ARBA"/>
</dbReference>